<protein>
    <submittedName>
        <fullName evidence="1">Uncharacterized protein</fullName>
    </submittedName>
</protein>
<proteinExistence type="predicted"/>
<dbReference type="Proteomes" id="UP000008065">
    <property type="component" value="Unassembled WGS sequence"/>
</dbReference>
<dbReference type="HOGENOM" id="CLU_1928181_0_0_1"/>
<dbReference type="AlphaFoldDB" id="F8MTS3"/>
<dbReference type="VEuPathDB" id="FungiDB:NEUTE1DRAFT_139678"/>
<organism evidence="1 2">
    <name type="scientific">Neurospora tetrasperma (strain FGSC 2508 / ATCC MYA-4615 / P0657)</name>
    <dbReference type="NCBI Taxonomy" id="510951"/>
    <lineage>
        <taxon>Eukaryota</taxon>
        <taxon>Fungi</taxon>
        <taxon>Dikarya</taxon>
        <taxon>Ascomycota</taxon>
        <taxon>Pezizomycotina</taxon>
        <taxon>Sordariomycetes</taxon>
        <taxon>Sordariomycetidae</taxon>
        <taxon>Sordariales</taxon>
        <taxon>Sordariaceae</taxon>
        <taxon>Neurospora</taxon>
    </lineage>
</organism>
<keyword evidence="2" id="KW-1185">Reference proteome</keyword>
<dbReference type="EMBL" id="GL891306">
    <property type="protein sequence ID" value="EGO55405.1"/>
    <property type="molecule type" value="Genomic_DNA"/>
</dbReference>
<dbReference type="KEGG" id="nte:NEUTE1DRAFT139678"/>
<accession>F8MTS3</accession>
<evidence type="ECO:0000313" key="2">
    <source>
        <dbReference type="Proteomes" id="UP000008065"/>
    </source>
</evidence>
<dbReference type="GeneID" id="20826115"/>
<dbReference type="RefSeq" id="XP_009853242.1">
    <property type="nucleotide sequence ID" value="XM_009854940.1"/>
</dbReference>
<reference evidence="2" key="1">
    <citation type="journal article" date="2011" name="Genetics">
        <title>Massive changes in genome architecture accompany the transition to self-fertility in the filamentous fungus Neurospora tetrasperma.</title>
        <authorList>
            <person name="Ellison C.E."/>
            <person name="Stajich J.E."/>
            <person name="Jacobson D.J."/>
            <person name="Natvig D.O."/>
            <person name="Lapidus A."/>
            <person name="Foster B."/>
            <person name="Aerts A."/>
            <person name="Riley R."/>
            <person name="Lindquist E.A."/>
            <person name="Grigoriev I.V."/>
            <person name="Taylor J.W."/>
        </authorList>
    </citation>
    <scope>NUCLEOTIDE SEQUENCE [LARGE SCALE GENOMIC DNA]</scope>
    <source>
        <strain evidence="2">FGSC 2508 / P0657</strain>
    </source>
</reference>
<gene>
    <name evidence="1" type="ORF">NEUTE1DRAFT_139678</name>
</gene>
<name>F8MTS3_NEUT8</name>
<evidence type="ECO:0000313" key="1">
    <source>
        <dbReference type="EMBL" id="EGO55405.1"/>
    </source>
</evidence>
<sequence>MRSVTGCNNSHCPASKATYPRTCDKKVESEGRVSRRQTGTQNDAVNRQSLISMILQKQQVDVGRDMTNHHRQREFMKIPNGMTQCILLLNPHSLSSHPRSVLNVSLCNDKFATREESMRRTCTNDIVHAAR</sequence>